<dbReference type="CDD" id="cd04179">
    <property type="entry name" value="DPM_DPG-synthase_like"/>
    <property type="match status" value="1"/>
</dbReference>
<feature type="transmembrane region" description="Helical" evidence="1">
    <location>
        <begin position="238"/>
        <end position="260"/>
    </location>
</feature>
<dbReference type="RefSeq" id="WP_075077851.1">
    <property type="nucleotide sequence ID" value="NZ_BDCO01000002.1"/>
</dbReference>
<dbReference type="EMBL" id="BDCO01000002">
    <property type="protein sequence ID" value="GAT31987.1"/>
    <property type="molecule type" value="Genomic_DNA"/>
</dbReference>
<keyword evidence="1" id="KW-0812">Transmembrane</keyword>
<dbReference type="SUPFAM" id="SSF53448">
    <property type="entry name" value="Nucleotide-diphospho-sugar transferases"/>
    <property type="match status" value="1"/>
</dbReference>
<keyword evidence="1" id="KW-1133">Transmembrane helix</keyword>
<protein>
    <submittedName>
        <fullName evidence="3">Glycosyltransferase</fullName>
    </submittedName>
</protein>
<dbReference type="GO" id="GO:0016740">
    <property type="term" value="F:transferase activity"/>
    <property type="evidence" value="ECO:0007669"/>
    <property type="project" value="UniProtKB-KW"/>
</dbReference>
<keyword evidence="1" id="KW-0472">Membrane</keyword>
<accession>A0A146G4N4</accession>
<dbReference type="InterPro" id="IPR050256">
    <property type="entry name" value="Glycosyltransferase_2"/>
</dbReference>
<keyword evidence="3" id="KW-0808">Transferase</keyword>
<feature type="transmembrane region" description="Helical" evidence="1">
    <location>
        <begin position="272"/>
        <end position="294"/>
    </location>
</feature>
<gene>
    <name evidence="3" type="ORF">TSACC_2384</name>
</gene>
<keyword evidence="4" id="KW-1185">Reference proteome</keyword>
<dbReference type="AlphaFoldDB" id="A0A146G4N4"/>
<evidence type="ECO:0000313" key="3">
    <source>
        <dbReference type="EMBL" id="GAT31987.1"/>
    </source>
</evidence>
<dbReference type="Pfam" id="PF00535">
    <property type="entry name" value="Glycos_transf_2"/>
    <property type="match status" value="1"/>
</dbReference>
<name>A0A146G4N4_TERSA</name>
<reference evidence="4" key="1">
    <citation type="journal article" date="2017" name="Genome Announc.">
        <title>Draft Genome Sequence of Terrimicrobium sacchariphilum NM-5T, a Facultative Anaerobic Soil Bacterium of the Class Spartobacteria.</title>
        <authorList>
            <person name="Qiu Y.L."/>
            <person name="Tourlousse D.M."/>
            <person name="Matsuura N."/>
            <person name="Ohashi A."/>
            <person name="Sekiguchi Y."/>
        </authorList>
    </citation>
    <scope>NUCLEOTIDE SEQUENCE [LARGE SCALE GENOMIC DNA]</scope>
    <source>
        <strain evidence="4">NM-5</strain>
    </source>
</reference>
<dbReference type="InterPro" id="IPR029044">
    <property type="entry name" value="Nucleotide-diphossugar_trans"/>
</dbReference>
<dbReference type="PANTHER" id="PTHR48090">
    <property type="entry name" value="UNDECAPRENYL-PHOSPHATE 4-DEOXY-4-FORMAMIDO-L-ARABINOSE TRANSFERASE-RELATED"/>
    <property type="match status" value="1"/>
</dbReference>
<organism evidence="3 4">
    <name type="scientific">Terrimicrobium sacchariphilum</name>
    <dbReference type="NCBI Taxonomy" id="690879"/>
    <lineage>
        <taxon>Bacteria</taxon>
        <taxon>Pseudomonadati</taxon>
        <taxon>Verrucomicrobiota</taxon>
        <taxon>Terrimicrobiia</taxon>
        <taxon>Terrimicrobiales</taxon>
        <taxon>Terrimicrobiaceae</taxon>
        <taxon>Terrimicrobium</taxon>
    </lineage>
</organism>
<feature type="domain" description="Glycosyltransferase 2-like" evidence="2">
    <location>
        <begin position="14"/>
        <end position="127"/>
    </location>
</feature>
<evidence type="ECO:0000259" key="2">
    <source>
        <dbReference type="Pfam" id="PF00535"/>
    </source>
</evidence>
<comment type="caution">
    <text evidence="3">The sequence shown here is derived from an EMBL/GenBank/DDBJ whole genome shotgun (WGS) entry which is preliminary data.</text>
</comment>
<dbReference type="InParanoid" id="A0A146G4N4"/>
<evidence type="ECO:0000256" key="1">
    <source>
        <dbReference type="SAM" id="Phobius"/>
    </source>
</evidence>
<evidence type="ECO:0000313" key="4">
    <source>
        <dbReference type="Proteomes" id="UP000076023"/>
    </source>
</evidence>
<dbReference type="OrthoDB" id="9810303at2"/>
<dbReference type="Proteomes" id="UP000076023">
    <property type="component" value="Unassembled WGS sequence"/>
</dbReference>
<proteinExistence type="predicted"/>
<dbReference type="Gene3D" id="3.90.550.10">
    <property type="entry name" value="Spore Coat Polysaccharide Biosynthesis Protein SpsA, Chain A"/>
    <property type="match status" value="1"/>
</dbReference>
<dbReference type="PANTHER" id="PTHR48090:SF7">
    <property type="entry name" value="RFBJ PROTEIN"/>
    <property type="match status" value="1"/>
</dbReference>
<dbReference type="STRING" id="690879.TSACC_2384"/>
<sequence>MANSLSPTSPSIAVLVPCYNEEKTVAKVVADFQRVLPDATIWVFDNRSTDRTSEVARAAGAKVVYSPDQGKGCVVRHMFSVIEADIYIMVDGDSTYSADSAPELLKAFHELSADMLVGKRCTPKEQLAGAYRPMHQLGNQFVCWLIRSAFRAPIEDVFSGYRVFTRNFVKSIPLYASGFQIEIEMTLQALSKGYRVAEIDTPYGSRPEGSFSKLNTYRDGALVVWAFALICRDYRPGLFFGMVAAIFLLLSLAAGALPIIDYAIFRYVYHVPLALLAVGFAILGALSLSISFILQTQLRYHNELHALIRRTSHLK</sequence>
<dbReference type="InterPro" id="IPR001173">
    <property type="entry name" value="Glyco_trans_2-like"/>
</dbReference>